<comment type="caution">
    <text evidence="6">The sequence shown here is derived from an EMBL/GenBank/DDBJ whole genome shotgun (WGS) entry which is preliminary data.</text>
</comment>
<accession>A0AAD3NMR3</accession>
<feature type="compositionally biased region" description="Basic and acidic residues" evidence="4">
    <location>
        <begin position="20"/>
        <end position="32"/>
    </location>
</feature>
<evidence type="ECO:0000259" key="5">
    <source>
        <dbReference type="Pfam" id="PF00108"/>
    </source>
</evidence>
<evidence type="ECO:0000256" key="1">
    <source>
        <dbReference type="ARBA" id="ARBA00012705"/>
    </source>
</evidence>
<dbReference type="Pfam" id="PF00108">
    <property type="entry name" value="Thiolase_N"/>
    <property type="match status" value="1"/>
</dbReference>
<name>A0AAD3NMR3_LATJO</name>
<dbReference type="InterPro" id="IPR020616">
    <property type="entry name" value="Thiolase_N"/>
</dbReference>
<dbReference type="PANTHER" id="PTHR43853">
    <property type="entry name" value="3-KETOACYL-COA THIOLASE, PEROXISOMAL"/>
    <property type="match status" value="1"/>
</dbReference>
<evidence type="ECO:0000313" key="6">
    <source>
        <dbReference type="EMBL" id="GLD75248.1"/>
    </source>
</evidence>
<evidence type="ECO:0000256" key="3">
    <source>
        <dbReference type="ARBA" id="ARBA00023098"/>
    </source>
</evidence>
<dbReference type="EMBL" id="BRZM01002811">
    <property type="protein sequence ID" value="GLD75248.1"/>
    <property type="molecule type" value="Genomic_DNA"/>
</dbReference>
<organism evidence="6 7">
    <name type="scientific">Lates japonicus</name>
    <name type="common">Japanese lates</name>
    <dbReference type="NCBI Taxonomy" id="270547"/>
    <lineage>
        <taxon>Eukaryota</taxon>
        <taxon>Metazoa</taxon>
        <taxon>Chordata</taxon>
        <taxon>Craniata</taxon>
        <taxon>Vertebrata</taxon>
        <taxon>Euteleostomi</taxon>
        <taxon>Actinopterygii</taxon>
        <taxon>Neopterygii</taxon>
        <taxon>Teleostei</taxon>
        <taxon>Neoteleostei</taxon>
        <taxon>Acanthomorphata</taxon>
        <taxon>Carangaria</taxon>
        <taxon>Carangaria incertae sedis</taxon>
        <taxon>Centropomidae</taxon>
        <taxon>Lates</taxon>
    </lineage>
</organism>
<keyword evidence="7" id="KW-1185">Reference proteome</keyword>
<dbReference type="GO" id="GO:0003985">
    <property type="term" value="F:acetyl-CoA C-acetyltransferase activity"/>
    <property type="evidence" value="ECO:0007669"/>
    <property type="project" value="UniProtKB-EC"/>
</dbReference>
<dbReference type="InterPro" id="IPR050215">
    <property type="entry name" value="Thiolase-like_sf_Thiolase"/>
</dbReference>
<dbReference type="SUPFAM" id="SSF53901">
    <property type="entry name" value="Thiolase-like"/>
    <property type="match status" value="2"/>
</dbReference>
<dbReference type="GO" id="GO:0005777">
    <property type="term" value="C:peroxisome"/>
    <property type="evidence" value="ECO:0007669"/>
    <property type="project" value="TreeGrafter"/>
</dbReference>
<evidence type="ECO:0000256" key="2">
    <source>
        <dbReference type="ARBA" id="ARBA00022832"/>
    </source>
</evidence>
<dbReference type="PANTHER" id="PTHR43853:SF8">
    <property type="entry name" value="3-KETOACYL-COA THIOLASE, PEROXISOMAL"/>
    <property type="match status" value="1"/>
</dbReference>
<dbReference type="Proteomes" id="UP001279410">
    <property type="component" value="Unassembled WGS sequence"/>
</dbReference>
<feature type="region of interest" description="Disordered" evidence="4">
    <location>
        <begin position="20"/>
        <end position="56"/>
    </location>
</feature>
<dbReference type="GO" id="GO:0006635">
    <property type="term" value="P:fatty acid beta-oxidation"/>
    <property type="evidence" value="ECO:0007669"/>
    <property type="project" value="TreeGrafter"/>
</dbReference>
<feature type="domain" description="Thiolase N-terminal" evidence="5">
    <location>
        <begin position="2"/>
        <end position="70"/>
    </location>
</feature>
<gene>
    <name evidence="6" type="ORF">AKAME5_002658100</name>
</gene>
<keyword evidence="3" id="KW-0443">Lipid metabolism</keyword>
<reference evidence="6" key="1">
    <citation type="submission" date="2022-08" db="EMBL/GenBank/DDBJ databases">
        <title>Genome sequencing of akame (Lates japonicus).</title>
        <authorList>
            <person name="Hashiguchi Y."/>
            <person name="Takahashi H."/>
        </authorList>
    </citation>
    <scope>NUCLEOTIDE SEQUENCE</scope>
    <source>
        <strain evidence="6">Kochi</strain>
    </source>
</reference>
<evidence type="ECO:0000313" key="7">
    <source>
        <dbReference type="Proteomes" id="UP001279410"/>
    </source>
</evidence>
<protein>
    <recommendedName>
        <fullName evidence="1">acetyl-CoA C-acetyltransferase</fullName>
        <ecNumber evidence="1">2.3.1.9</ecNumber>
    </recommendedName>
</protein>
<sequence>MGLFDQEIVPVTTKLVGDDGKEREVTVRKDGGNRPGTTLAGLSKLRPAFKPDGSTTAGDDGAATVLIGRRSAVEALGLPVLGVLRASAVVGVPPDVMGIGPAYAIPAALEQAGEDVMTFFLS</sequence>
<dbReference type="InterPro" id="IPR016039">
    <property type="entry name" value="Thiolase-like"/>
</dbReference>
<dbReference type="Gene3D" id="3.40.47.10">
    <property type="match status" value="1"/>
</dbReference>
<evidence type="ECO:0000256" key="4">
    <source>
        <dbReference type="SAM" id="MobiDB-lite"/>
    </source>
</evidence>
<dbReference type="AlphaFoldDB" id="A0AAD3NMR3"/>
<dbReference type="GO" id="GO:0010124">
    <property type="term" value="P:phenylacetate catabolic process"/>
    <property type="evidence" value="ECO:0007669"/>
    <property type="project" value="TreeGrafter"/>
</dbReference>
<proteinExistence type="predicted"/>
<dbReference type="EC" id="2.3.1.9" evidence="1"/>
<keyword evidence="2" id="KW-0276">Fatty acid metabolism</keyword>